<reference evidence="2 3" key="1">
    <citation type="submission" date="2018-12" db="EMBL/GenBank/DDBJ databases">
        <title>Draft genome sequence of Xylaria grammica IHI A82.</title>
        <authorList>
            <person name="Buettner E."/>
            <person name="Kellner H."/>
        </authorList>
    </citation>
    <scope>NUCLEOTIDE SEQUENCE [LARGE SCALE GENOMIC DNA]</scope>
    <source>
        <strain evidence="2 3">IHI A82</strain>
    </source>
</reference>
<feature type="compositionally biased region" description="Basic and acidic residues" evidence="1">
    <location>
        <begin position="612"/>
        <end position="625"/>
    </location>
</feature>
<feature type="compositionally biased region" description="Basic and acidic residues" evidence="1">
    <location>
        <begin position="271"/>
        <end position="288"/>
    </location>
</feature>
<keyword evidence="3" id="KW-1185">Reference proteome</keyword>
<feature type="compositionally biased region" description="Acidic residues" evidence="1">
    <location>
        <begin position="775"/>
        <end position="787"/>
    </location>
</feature>
<feature type="compositionally biased region" description="Polar residues" evidence="1">
    <location>
        <begin position="257"/>
        <end position="270"/>
    </location>
</feature>
<feature type="region of interest" description="Disordered" evidence="1">
    <location>
        <begin position="533"/>
        <end position="636"/>
    </location>
</feature>
<feature type="compositionally biased region" description="Acidic residues" evidence="1">
    <location>
        <begin position="820"/>
        <end position="829"/>
    </location>
</feature>
<dbReference type="EMBL" id="RYZI01000059">
    <property type="protein sequence ID" value="RWA12152.1"/>
    <property type="molecule type" value="Genomic_DNA"/>
</dbReference>
<evidence type="ECO:0000313" key="2">
    <source>
        <dbReference type="EMBL" id="RWA12152.1"/>
    </source>
</evidence>
<dbReference type="AlphaFoldDB" id="A0A439DCM9"/>
<proteinExistence type="predicted"/>
<name>A0A439DCM9_9PEZI</name>
<feature type="compositionally biased region" description="Polar residues" evidence="1">
    <location>
        <begin position="225"/>
        <end position="234"/>
    </location>
</feature>
<feature type="compositionally biased region" description="Basic and acidic residues" evidence="1">
    <location>
        <begin position="310"/>
        <end position="327"/>
    </location>
</feature>
<feature type="compositionally biased region" description="Basic and acidic residues" evidence="1">
    <location>
        <begin position="240"/>
        <end position="254"/>
    </location>
</feature>
<feature type="region of interest" description="Disordered" evidence="1">
    <location>
        <begin position="774"/>
        <end position="806"/>
    </location>
</feature>
<feature type="compositionally biased region" description="Polar residues" evidence="1">
    <location>
        <begin position="590"/>
        <end position="606"/>
    </location>
</feature>
<dbReference type="Proteomes" id="UP000286045">
    <property type="component" value="Unassembled WGS sequence"/>
</dbReference>
<feature type="compositionally biased region" description="Basic and acidic residues" evidence="1">
    <location>
        <begin position="724"/>
        <end position="734"/>
    </location>
</feature>
<comment type="caution">
    <text evidence="2">The sequence shown here is derived from an EMBL/GenBank/DDBJ whole genome shotgun (WGS) entry which is preliminary data.</text>
</comment>
<protein>
    <submittedName>
        <fullName evidence="2">Uncharacterized protein</fullName>
    </submittedName>
</protein>
<sequence>MPGEEMDMTIDFGQAGFGEDIDIDLDFPAGQPDEDMDLGDFERLHDFRNFNSDTRDELMAEGDDASYGMIDAIEIDHNASAAAANDIDIELEQAVEGIWQQDPHHSSDIHPDTDIDYLDGTTAETMDAEKNDTETSQWLPADVTQDADADAMDHGNGVTVERFTGAQEALEEPLLGDLTPSRENASKPIKTPHTEVETAYSPVASGLKESLESSDVDDLPEDGQNESVPQSPDQPSAAGQDEHGVSRPNPDVDIKPSSPNIELQGSNEQQEANHYDEISRPGSDHVDKFPVPLEVEQFEHPEITKPSPAKQDHADISQTEDAYKPADDASGCQLGGELYIDTANDQVAARGDGSQADSSVLHHSGSGTSPVRDLDARENEEVTALGMGTPNLGGSGRDDPIELADHYGVYISYGETDYRLFSKSEDDDPNQYFLTNKSALDIPLALFLTSLREVISEEISPLDDLVMEVDGLGLEFSESTTPDFLGKFTFGDLVVLHDKLVKNEQAESSPPIYTYLTVKPNCNRRMMALGESANSGRGLSEVGLYRDSSSMDGERVDDVGSPDTDFSTGDYNDGESGSIYPQEDYEDGDSMSNGEQQASPRATSEVQPEHVSNGDDKTDRHDNKVEYNSVDGSADGADQEQYASISQQGIYPLIFYYPFHCTLDNACLCDDCYEVKLEHLAALTRAIVWPPLDTAAPPLHNPTHMNLMANLIMVEDDAASEASARLREASEHRQQANLETSEVGQQKLQAPKIKSTNPSIDVLNSENTSVTATLDGEDHDEIDYNSDEDNKSIHDGVDESKMQKQSSITADLNIAVEDEITWESDDDETKSEIKGGSPTDIVQVSPVSGKRSRAESDGLDDAVDKNDYKRLRA</sequence>
<accession>A0A439DCM9</accession>
<gene>
    <name evidence="2" type="ORF">EKO27_g2977</name>
</gene>
<feature type="region of interest" description="Disordered" evidence="1">
    <location>
        <begin position="349"/>
        <end position="375"/>
    </location>
</feature>
<feature type="region of interest" description="Disordered" evidence="1">
    <location>
        <begin position="724"/>
        <end position="749"/>
    </location>
</feature>
<feature type="region of interest" description="Disordered" evidence="1">
    <location>
        <begin position="820"/>
        <end position="873"/>
    </location>
</feature>
<feature type="compositionally biased region" description="Basic and acidic residues" evidence="1">
    <location>
        <begin position="788"/>
        <end position="802"/>
    </location>
</feature>
<organism evidence="2 3">
    <name type="scientific">Xylaria grammica</name>
    <dbReference type="NCBI Taxonomy" id="363999"/>
    <lineage>
        <taxon>Eukaryota</taxon>
        <taxon>Fungi</taxon>
        <taxon>Dikarya</taxon>
        <taxon>Ascomycota</taxon>
        <taxon>Pezizomycotina</taxon>
        <taxon>Sordariomycetes</taxon>
        <taxon>Xylariomycetidae</taxon>
        <taxon>Xylariales</taxon>
        <taxon>Xylariaceae</taxon>
        <taxon>Xylaria</taxon>
    </lineage>
</organism>
<evidence type="ECO:0000256" key="1">
    <source>
        <dbReference type="SAM" id="MobiDB-lite"/>
    </source>
</evidence>
<feature type="compositionally biased region" description="Acidic residues" evidence="1">
    <location>
        <begin position="212"/>
        <end position="224"/>
    </location>
</feature>
<feature type="region of interest" description="Disordered" evidence="1">
    <location>
        <begin position="170"/>
        <end position="329"/>
    </location>
</feature>
<dbReference type="STRING" id="363999.A0A439DCM9"/>
<feature type="compositionally biased region" description="Polar residues" evidence="1">
    <location>
        <begin position="735"/>
        <end position="749"/>
    </location>
</feature>
<feature type="compositionally biased region" description="Basic and acidic residues" evidence="1">
    <location>
        <begin position="852"/>
        <end position="873"/>
    </location>
</feature>
<evidence type="ECO:0000313" key="3">
    <source>
        <dbReference type="Proteomes" id="UP000286045"/>
    </source>
</evidence>